<evidence type="ECO:0000313" key="1">
    <source>
        <dbReference type="EMBL" id="KKK91615.1"/>
    </source>
</evidence>
<protein>
    <submittedName>
        <fullName evidence="1">Uncharacterized protein</fullName>
    </submittedName>
</protein>
<dbReference type="EMBL" id="LAZR01048574">
    <property type="protein sequence ID" value="KKK91615.1"/>
    <property type="molecule type" value="Genomic_DNA"/>
</dbReference>
<dbReference type="AlphaFoldDB" id="A0A0F9A0M9"/>
<sequence>MPSNAGTGVVACNACKHYRKEPIDGFPVCVHAATRRLTPRGSSSPLVQFVRARGGTCGPEGKLFEATPTATTVLLQPENDLAFAIEKLDKGPINSCDPCIDGNGQTERAYWQLTYGGDRIIKVCDEHLMELIDVCLRTVSFIAKATLKHEDVSLEQPQGVES</sequence>
<organism evidence="1">
    <name type="scientific">marine sediment metagenome</name>
    <dbReference type="NCBI Taxonomy" id="412755"/>
    <lineage>
        <taxon>unclassified sequences</taxon>
        <taxon>metagenomes</taxon>
        <taxon>ecological metagenomes</taxon>
    </lineage>
</organism>
<gene>
    <name evidence="1" type="ORF">LCGC14_2711150</name>
</gene>
<reference evidence="1" key="1">
    <citation type="journal article" date="2015" name="Nature">
        <title>Complex archaea that bridge the gap between prokaryotes and eukaryotes.</title>
        <authorList>
            <person name="Spang A."/>
            <person name="Saw J.H."/>
            <person name="Jorgensen S.L."/>
            <person name="Zaremba-Niedzwiedzka K."/>
            <person name="Martijn J."/>
            <person name="Lind A.E."/>
            <person name="van Eijk R."/>
            <person name="Schleper C."/>
            <person name="Guy L."/>
            <person name="Ettema T.J."/>
        </authorList>
    </citation>
    <scope>NUCLEOTIDE SEQUENCE</scope>
</reference>
<accession>A0A0F9A0M9</accession>
<comment type="caution">
    <text evidence="1">The sequence shown here is derived from an EMBL/GenBank/DDBJ whole genome shotgun (WGS) entry which is preliminary data.</text>
</comment>
<proteinExistence type="predicted"/>
<name>A0A0F9A0M9_9ZZZZ</name>